<dbReference type="HOGENOM" id="CLU_2052046_0_0_1"/>
<dbReference type="AlphaFoldDB" id="B4IBY9"/>
<dbReference type="Proteomes" id="UP000001292">
    <property type="component" value="Unassembled WGS sequence"/>
</dbReference>
<evidence type="ECO:0000313" key="2">
    <source>
        <dbReference type="Proteomes" id="UP000001292"/>
    </source>
</evidence>
<protein>
    <submittedName>
        <fullName evidence="1">GM15139</fullName>
    </submittedName>
</protein>
<keyword evidence="2" id="KW-1185">Reference proteome</keyword>
<reference evidence="1 2" key="1">
    <citation type="journal article" date="2007" name="Nature">
        <title>Evolution of genes and genomes on the Drosophila phylogeny.</title>
        <authorList>
            <consortium name="Drosophila 12 Genomes Consortium"/>
            <person name="Clark A.G."/>
            <person name="Eisen M.B."/>
            <person name="Smith D.R."/>
            <person name="Bergman C.M."/>
            <person name="Oliver B."/>
            <person name="Markow T.A."/>
            <person name="Kaufman T.C."/>
            <person name="Kellis M."/>
            <person name="Gelbart W."/>
            <person name="Iyer V.N."/>
            <person name="Pollard D.A."/>
            <person name="Sackton T.B."/>
            <person name="Larracuente A.M."/>
            <person name="Singh N.D."/>
            <person name="Abad J.P."/>
            <person name="Abt D.N."/>
            <person name="Adryan B."/>
            <person name="Aguade M."/>
            <person name="Akashi H."/>
            <person name="Anderson W.W."/>
            <person name="Aquadro C.F."/>
            <person name="Ardell D.H."/>
            <person name="Arguello R."/>
            <person name="Artieri C.G."/>
            <person name="Barbash D.A."/>
            <person name="Barker D."/>
            <person name="Barsanti P."/>
            <person name="Batterham P."/>
            <person name="Batzoglou S."/>
            <person name="Begun D."/>
            <person name="Bhutkar A."/>
            <person name="Blanco E."/>
            <person name="Bosak S.A."/>
            <person name="Bradley R.K."/>
            <person name="Brand A.D."/>
            <person name="Brent M.R."/>
            <person name="Brooks A.N."/>
            <person name="Brown R.H."/>
            <person name="Butlin R.K."/>
            <person name="Caggese C."/>
            <person name="Calvi B.R."/>
            <person name="Bernardo de Carvalho A."/>
            <person name="Caspi A."/>
            <person name="Castrezana S."/>
            <person name="Celniker S.E."/>
            <person name="Chang J.L."/>
            <person name="Chapple C."/>
            <person name="Chatterji S."/>
            <person name="Chinwalla A."/>
            <person name="Civetta A."/>
            <person name="Clifton S.W."/>
            <person name="Comeron J.M."/>
            <person name="Costello J.C."/>
            <person name="Coyne J.A."/>
            <person name="Daub J."/>
            <person name="David R.G."/>
            <person name="Delcher A.L."/>
            <person name="Delehaunty K."/>
            <person name="Do C.B."/>
            <person name="Ebling H."/>
            <person name="Edwards K."/>
            <person name="Eickbush T."/>
            <person name="Evans J.D."/>
            <person name="Filipski A."/>
            <person name="Findeiss S."/>
            <person name="Freyhult E."/>
            <person name="Fulton L."/>
            <person name="Fulton R."/>
            <person name="Garcia A.C."/>
            <person name="Gardiner A."/>
            <person name="Garfield D.A."/>
            <person name="Garvin B.E."/>
            <person name="Gibson G."/>
            <person name="Gilbert D."/>
            <person name="Gnerre S."/>
            <person name="Godfrey J."/>
            <person name="Good R."/>
            <person name="Gotea V."/>
            <person name="Gravely B."/>
            <person name="Greenberg A.J."/>
            <person name="Griffiths-Jones S."/>
            <person name="Gross S."/>
            <person name="Guigo R."/>
            <person name="Gustafson E.A."/>
            <person name="Haerty W."/>
            <person name="Hahn M.W."/>
            <person name="Halligan D.L."/>
            <person name="Halpern A.L."/>
            <person name="Halter G.M."/>
            <person name="Han M.V."/>
            <person name="Heger A."/>
            <person name="Hillier L."/>
            <person name="Hinrichs A.S."/>
            <person name="Holmes I."/>
            <person name="Hoskins R.A."/>
            <person name="Hubisz M.J."/>
            <person name="Hultmark D."/>
            <person name="Huntley M.A."/>
            <person name="Jaffe D.B."/>
            <person name="Jagadeeshan S."/>
            <person name="Jeck W.R."/>
            <person name="Johnson J."/>
            <person name="Jones C.D."/>
            <person name="Jordan W.C."/>
            <person name="Karpen G.H."/>
            <person name="Kataoka E."/>
            <person name="Keightley P.D."/>
            <person name="Kheradpour P."/>
            <person name="Kirkness E.F."/>
            <person name="Koerich L.B."/>
            <person name="Kristiansen K."/>
            <person name="Kudrna D."/>
            <person name="Kulathinal R.J."/>
            <person name="Kumar S."/>
            <person name="Kwok R."/>
            <person name="Lander E."/>
            <person name="Langley C.H."/>
            <person name="Lapoint R."/>
            <person name="Lazzaro B.P."/>
            <person name="Lee S.J."/>
            <person name="Levesque L."/>
            <person name="Li R."/>
            <person name="Lin C.F."/>
            <person name="Lin M.F."/>
            <person name="Lindblad-Toh K."/>
            <person name="Llopart A."/>
            <person name="Long M."/>
            <person name="Low L."/>
            <person name="Lozovsky E."/>
            <person name="Lu J."/>
            <person name="Luo M."/>
            <person name="Machado C.A."/>
            <person name="Makalowski W."/>
            <person name="Marzo M."/>
            <person name="Matsuda M."/>
            <person name="Matzkin L."/>
            <person name="McAllister B."/>
            <person name="McBride C.S."/>
            <person name="McKernan B."/>
            <person name="McKernan K."/>
            <person name="Mendez-Lago M."/>
            <person name="Minx P."/>
            <person name="Mollenhauer M.U."/>
            <person name="Montooth K."/>
            <person name="Mount S.M."/>
            <person name="Mu X."/>
            <person name="Myers E."/>
            <person name="Negre B."/>
            <person name="Newfeld S."/>
            <person name="Nielsen R."/>
            <person name="Noor M.A."/>
            <person name="O'Grady P."/>
            <person name="Pachter L."/>
            <person name="Papaceit M."/>
            <person name="Parisi M.J."/>
            <person name="Parisi M."/>
            <person name="Parts L."/>
            <person name="Pedersen J.S."/>
            <person name="Pesole G."/>
            <person name="Phillippy A.M."/>
            <person name="Ponting C.P."/>
            <person name="Pop M."/>
            <person name="Porcelli D."/>
            <person name="Powell J.R."/>
            <person name="Prohaska S."/>
            <person name="Pruitt K."/>
            <person name="Puig M."/>
            <person name="Quesneville H."/>
            <person name="Ram K.R."/>
            <person name="Rand D."/>
            <person name="Rasmussen M.D."/>
            <person name="Reed L.K."/>
            <person name="Reenan R."/>
            <person name="Reily A."/>
            <person name="Remington K.A."/>
            <person name="Rieger T.T."/>
            <person name="Ritchie M.G."/>
            <person name="Robin C."/>
            <person name="Rogers Y.H."/>
            <person name="Rohde C."/>
            <person name="Rozas J."/>
            <person name="Rubenfield M.J."/>
            <person name="Ruiz A."/>
            <person name="Russo S."/>
            <person name="Salzberg S.L."/>
            <person name="Sanchez-Gracia A."/>
            <person name="Saranga D.J."/>
            <person name="Sato H."/>
            <person name="Schaeffer S.W."/>
            <person name="Schatz M.C."/>
            <person name="Schlenke T."/>
            <person name="Schwartz R."/>
            <person name="Segarra C."/>
            <person name="Singh R.S."/>
            <person name="Sirot L."/>
            <person name="Sirota M."/>
            <person name="Sisneros N.B."/>
            <person name="Smith C.D."/>
            <person name="Smith T.F."/>
            <person name="Spieth J."/>
            <person name="Stage D.E."/>
            <person name="Stark A."/>
            <person name="Stephan W."/>
            <person name="Strausberg R.L."/>
            <person name="Strempel S."/>
            <person name="Sturgill D."/>
            <person name="Sutton G."/>
            <person name="Sutton G.G."/>
            <person name="Tao W."/>
            <person name="Teichmann S."/>
            <person name="Tobari Y.N."/>
            <person name="Tomimura Y."/>
            <person name="Tsolas J.M."/>
            <person name="Valente V.L."/>
            <person name="Venter E."/>
            <person name="Venter J.C."/>
            <person name="Vicario S."/>
            <person name="Vieira F.G."/>
            <person name="Vilella A.J."/>
            <person name="Villasante A."/>
            <person name="Walenz B."/>
            <person name="Wang J."/>
            <person name="Wasserman M."/>
            <person name="Watts T."/>
            <person name="Wilson D."/>
            <person name="Wilson R.K."/>
            <person name="Wing R.A."/>
            <person name="Wolfner M.F."/>
            <person name="Wong A."/>
            <person name="Wong G.K."/>
            <person name="Wu C.I."/>
            <person name="Wu G."/>
            <person name="Yamamoto D."/>
            <person name="Yang H.P."/>
            <person name="Yang S.P."/>
            <person name="Yorke J.A."/>
            <person name="Yoshida K."/>
            <person name="Zdobnov E."/>
            <person name="Zhang P."/>
            <person name="Zhang Y."/>
            <person name="Zimin A.V."/>
            <person name="Baldwin J."/>
            <person name="Abdouelleil A."/>
            <person name="Abdulkadir J."/>
            <person name="Abebe A."/>
            <person name="Abera B."/>
            <person name="Abreu J."/>
            <person name="Acer S.C."/>
            <person name="Aftuck L."/>
            <person name="Alexander A."/>
            <person name="An P."/>
            <person name="Anderson E."/>
            <person name="Anderson S."/>
            <person name="Arachi H."/>
            <person name="Azer M."/>
            <person name="Bachantsang P."/>
            <person name="Barry A."/>
            <person name="Bayul T."/>
            <person name="Berlin A."/>
            <person name="Bessette D."/>
            <person name="Bloom T."/>
            <person name="Blye J."/>
            <person name="Boguslavskiy L."/>
            <person name="Bonnet C."/>
            <person name="Boukhgalter B."/>
            <person name="Bourzgui I."/>
            <person name="Brown A."/>
            <person name="Cahill P."/>
            <person name="Channer S."/>
            <person name="Cheshatsang Y."/>
            <person name="Chuda L."/>
            <person name="Citroen M."/>
            <person name="Collymore A."/>
            <person name="Cooke P."/>
            <person name="Costello M."/>
            <person name="D'Aco K."/>
            <person name="Daza R."/>
            <person name="De Haan G."/>
            <person name="DeGray S."/>
            <person name="DeMaso C."/>
            <person name="Dhargay N."/>
            <person name="Dooley K."/>
            <person name="Dooley E."/>
            <person name="Doricent M."/>
            <person name="Dorje P."/>
            <person name="Dorjee K."/>
            <person name="Dupes A."/>
            <person name="Elong R."/>
            <person name="Falk J."/>
            <person name="Farina A."/>
            <person name="Faro S."/>
            <person name="Ferguson D."/>
            <person name="Fisher S."/>
            <person name="Foley C.D."/>
            <person name="Franke A."/>
            <person name="Friedrich D."/>
            <person name="Gadbois L."/>
            <person name="Gearin G."/>
            <person name="Gearin C.R."/>
            <person name="Giannoukos G."/>
            <person name="Goode T."/>
            <person name="Graham J."/>
            <person name="Grandbois E."/>
            <person name="Grewal S."/>
            <person name="Gyaltsen K."/>
            <person name="Hafez N."/>
            <person name="Hagos B."/>
            <person name="Hall J."/>
            <person name="Henson C."/>
            <person name="Hollinger A."/>
            <person name="Honan T."/>
            <person name="Huard M.D."/>
            <person name="Hughes L."/>
            <person name="Hurhula B."/>
            <person name="Husby M.E."/>
            <person name="Kamat A."/>
            <person name="Kanga B."/>
            <person name="Kashin S."/>
            <person name="Khazanovich D."/>
            <person name="Kisner P."/>
            <person name="Lance K."/>
            <person name="Lara M."/>
            <person name="Lee W."/>
            <person name="Lennon N."/>
            <person name="Letendre F."/>
            <person name="LeVine R."/>
            <person name="Lipovsky A."/>
            <person name="Liu X."/>
            <person name="Liu J."/>
            <person name="Liu S."/>
            <person name="Lokyitsang T."/>
            <person name="Lokyitsang Y."/>
            <person name="Lubonja R."/>
            <person name="Lui A."/>
            <person name="MacDonald P."/>
            <person name="Magnisalis V."/>
            <person name="Maru K."/>
            <person name="Matthews C."/>
            <person name="McCusker W."/>
            <person name="McDonough S."/>
            <person name="Mehta T."/>
            <person name="Meldrim J."/>
            <person name="Meneus L."/>
            <person name="Mihai O."/>
            <person name="Mihalev A."/>
            <person name="Mihova T."/>
            <person name="Mittelman R."/>
            <person name="Mlenga V."/>
            <person name="Montmayeur A."/>
            <person name="Mulrain L."/>
            <person name="Navidi A."/>
            <person name="Naylor J."/>
            <person name="Negash T."/>
            <person name="Nguyen T."/>
            <person name="Nguyen N."/>
            <person name="Nicol R."/>
            <person name="Norbu C."/>
            <person name="Norbu N."/>
            <person name="Novod N."/>
            <person name="O'Neill B."/>
            <person name="Osman S."/>
            <person name="Markiewicz E."/>
            <person name="Oyono O.L."/>
            <person name="Patti C."/>
            <person name="Phunkhang P."/>
            <person name="Pierre F."/>
            <person name="Priest M."/>
            <person name="Raghuraman S."/>
            <person name="Rege F."/>
            <person name="Reyes R."/>
            <person name="Rise C."/>
            <person name="Rogov P."/>
            <person name="Ross K."/>
            <person name="Ryan E."/>
            <person name="Settipalli S."/>
            <person name="Shea T."/>
            <person name="Sherpa N."/>
            <person name="Shi L."/>
            <person name="Shih D."/>
            <person name="Sparrow T."/>
            <person name="Spaulding J."/>
            <person name="Stalker J."/>
            <person name="Stange-Thomann N."/>
            <person name="Stavropoulos S."/>
            <person name="Stone C."/>
            <person name="Strader C."/>
            <person name="Tesfaye S."/>
            <person name="Thomson T."/>
            <person name="Thoulutsang Y."/>
            <person name="Thoulutsang D."/>
            <person name="Topham K."/>
            <person name="Topping I."/>
            <person name="Tsamla T."/>
            <person name="Vassiliev H."/>
            <person name="Vo A."/>
            <person name="Wangchuk T."/>
            <person name="Wangdi T."/>
            <person name="Weiand M."/>
            <person name="Wilkinson J."/>
            <person name="Wilson A."/>
            <person name="Yadav S."/>
            <person name="Young G."/>
            <person name="Yu Q."/>
            <person name="Zembek L."/>
            <person name="Zhong D."/>
            <person name="Zimmer A."/>
            <person name="Zwirko Z."/>
            <person name="Jaffe D.B."/>
            <person name="Alvarez P."/>
            <person name="Brockman W."/>
            <person name="Butler J."/>
            <person name="Chin C."/>
            <person name="Gnerre S."/>
            <person name="Grabherr M."/>
            <person name="Kleber M."/>
            <person name="Mauceli E."/>
            <person name="MacCallum I."/>
        </authorList>
    </citation>
    <scope>NUCLEOTIDE SEQUENCE [LARGE SCALE GENOMIC DNA]</scope>
    <source>
        <strain evidence="2">Rob3c / Tucson 14021-0248.25</strain>
    </source>
</reference>
<gene>
    <name evidence="1" type="primary">Dsec\GM15139</name>
    <name evidence="1" type="ORF">Dsec_GM15139</name>
</gene>
<proteinExistence type="predicted"/>
<accession>B4IBY9</accession>
<dbReference type="EMBL" id="CH480827">
    <property type="protein sequence ID" value="EDW44897.1"/>
    <property type="molecule type" value="Genomic_DNA"/>
</dbReference>
<organism evidence="2">
    <name type="scientific">Drosophila sechellia</name>
    <name type="common">Fruit fly</name>
    <dbReference type="NCBI Taxonomy" id="7238"/>
    <lineage>
        <taxon>Eukaryota</taxon>
        <taxon>Metazoa</taxon>
        <taxon>Ecdysozoa</taxon>
        <taxon>Arthropoda</taxon>
        <taxon>Hexapoda</taxon>
        <taxon>Insecta</taxon>
        <taxon>Pterygota</taxon>
        <taxon>Neoptera</taxon>
        <taxon>Endopterygota</taxon>
        <taxon>Diptera</taxon>
        <taxon>Brachycera</taxon>
        <taxon>Muscomorpha</taxon>
        <taxon>Ephydroidea</taxon>
        <taxon>Drosophilidae</taxon>
        <taxon>Drosophila</taxon>
        <taxon>Sophophora</taxon>
    </lineage>
</organism>
<name>B4IBY9_DROSE</name>
<sequence length="120" mass="13082">MLQIHGNNKESSSSSLNVAHDVLASLFLYKQWSSGGAEAAAAAAAEEVEAQQRGRGGRWKELITVAFNHLVQSSLPREIHSTRGPIVPPLITNSDSLDQLHVRHQLDENPNYLCTPVDGE</sequence>
<evidence type="ECO:0000313" key="1">
    <source>
        <dbReference type="EMBL" id="EDW44897.1"/>
    </source>
</evidence>